<dbReference type="OrthoDB" id="4937900at2759"/>
<protein>
    <submittedName>
        <fullName evidence="1">Uncharacterized protein</fullName>
    </submittedName>
</protein>
<proteinExistence type="predicted"/>
<accession>A0A8H4MXB5</accession>
<organism evidence="1 2">
    <name type="scientific">Botryosphaeria dothidea</name>
    <dbReference type="NCBI Taxonomy" id="55169"/>
    <lineage>
        <taxon>Eukaryota</taxon>
        <taxon>Fungi</taxon>
        <taxon>Dikarya</taxon>
        <taxon>Ascomycota</taxon>
        <taxon>Pezizomycotina</taxon>
        <taxon>Dothideomycetes</taxon>
        <taxon>Dothideomycetes incertae sedis</taxon>
        <taxon>Botryosphaeriales</taxon>
        <taxon>Botryosphaeriaceae</taxon>
        <taxon>Botryosphaeria</taxon>
    </lineage>
</organism>
<evidence type="ECO:0000313" key="2">
    <source>
        <dbReference type="Proteomes" id="UP000572817"/>
    </source>
</evidence>
<dbReference type="PANTHER" id="PTHR47784">
    <property type="entry name" value="STEROL UPTAKE CONTROL PROTEIN 2"/>
    <property type="match status" value="1"/>
</dbReference>
<name>A0A8H4MXB5_9PEZI</name>
<dbReference type="InterPro" id="IPR053157">
    <property type="entry name" value="Sterol_Uptake_Regulator"/>
</dbReference>
<evidence type="ECO:0000313" key="1">
    <source>
        <dbReference type="EMBL" id="KAF4302424.1"/>
    </source>
</evidence>
<gene>
    <name evidence="1" type="ORF">GTA08_BOTSDO09588</name>
</gene>
<sequence>MRHMHYLSHFLLDTRFSCGWFPYTTVEKEGDERSTMLPFFMDSTLEVPYLMHIALALAALHLGHCDEADVLQTRALELFNSTAILETTSETCVPQFIFASMLGVYMLASASNSRNANGVYADFLDRFVTYLDIHKGVRAVTGRCWHLLEQSALAPILNPFQIIGRSIPQPGHCDKLFELLQTTAADSNGSVLAACEGAVQQLQWAFSWQISSHSPDLQLEGEAEDASSHDRLWMGYQARSALFAWPSTLSAQYSDLLMKRRPEALIILAYYD</sequence>
<comment type="caution">
    <text evidence="1">The sequence shown here is derived from an EMBL/GenBank/DDBJ whole genome shotgun (WGS) entry which is preliminary data.</text>
</comment>
<dbReference type="GO" id="GO:0001228">
    <property type="term" value="F:DNA-binding transcription activator activity, RNA polymerase II-specific"/>
    <property type="evidence" value="ECO:0007669"/>
    <property type="project" value="TreeGrafter"/>
</dbReference>
<dbReference type="PANTHER" id="PTHR47784:SF4">
    <property type="entry name" value="ZN(II)2CYS6 TRANSCRIPTION FACTOR (EUROFUNG)"/>
    <property type="match status" value="1"/>
</dbReference>
<dbReference type="AlphaFoldDB" id="A0A8H4MXB5"/>
<keyword evidence="2" id="KW-1185">Reference proteome</keyword>
<dbReference type="Proteomes" id="UP000572817">
    <property type="component" value="Unassembled WGS sequence"/>
</dbReference>
<dbReference type="EMBL" id="WWBZ02000073">
    <property type="protein sequence ID" value="KAF4302424.1"/>
    <property type="molecule type" value="Genomic_DNA"/>
</dbReference>
<reference evidence="1" key="1">
    <citation type="submission" date="2020-04" db="EMBL/GenBank/DDBJ databases">
        <title>Genome Assembly and Annotation of Botryosphaeria dothidea sdau 11-99, a Latent Pathogen of Apple Fruit Ring Rot in China.</title>
        <authorList>
            <person name="Yu C."/>
            <person name="Diao Y."/>
            <person name="Lu Q."/>
            <person name="Zhao J."/>
            <person name="Cui S."/>
            <person name="Peng C."/>
            <person name="He B."/>
            <person name="Liu H."/>
        </authorList>
    </citation>
    <scope>NUCLEOTIDE SEQUENCE [LARGE SCALE GENOMIC DNA]</scope>
    <source>
        <strain evidence="1">Sdau11-99</strain>
    </source>
</reference>